<comment type="subcellular location">
    <subcellularLocation>
        <location evidence="1">Cytoplasm</location>
    </subcellularLocation>
</comment>
<evidence type="ECO:0000313" key="6">
    <source>
        <dbReference type="EMBL" id="EXX75345.1"/>
    </source>
</evidence>
<organism evidence="6 7">
    <name type="scientific">Rhizophagus irregularis (strain DAOM 197198w)</name>
    <name type="common">Glomus intraradices</name>
    <dbReference type="NCBI Taxonomy" id="1432141"/>
    <lineage>
        <taxon>Eukaryota</taxon>
        <taxon>Fungi</taxon>
        <taxon>Fungi incertae sedis</taxon>
        <taxon>Mucoromycota</taxon>
        <taxon>Glomeromycotina</taxon>
        <taxon>Glomeromycetes</taxon>
        <taxon>Glomerales</taxon>
        <taxon>Glomeraceae</taxon>
        <taxon>Rhizophagus</taxon>
    </lineage>
</organism>
<dbReference type="Pfam" id="PF01965">
    <property type="entry name" value="DJ-1_PfpI"/>
    <property type="match status" value="1"/>
</dbReference>
<evidence type="ECO:0000256" key="2">
    <source>
        <dbReference type="ARBA" id="ARBA00013134"/>
    </source>
</evidence>
<dbReference type="GO" id="GO:0023051">
    <property type="term" value="P:regulation of signaling"/>
    <property type="evidence" value="ECO:0007669"/>
    <property type="project" value="UniProtKB-ARBA"/>
</dbReference>
<dbReference type="GO" id="GO:0010646">
    <property type="term" value="P:regulation of cell communication"/>
    <property type="evidence" value="ECO:0007669"/>
    <property type="project" value="UniProtKB-ARBA"/>
</dbReference>
<dbReference type="InterPro" id="IPR050325">
    <property type="entry name" value="Prot/Nucl_acid_deglycase"/>
</dbReference>
<dbReference type="GO" id="GO:0006979">
    <property type="term" value="P:response to oxidative stress"/>
    <property type="evidence" value="ECO:0007669"/>
    <property type="project" value="TreeGrafter"/>
</dbReference>
<evidence type="ECO:0000256" key="3">
    <source>
        <dbReference type="ARBA" id="ARBA00022490"/>
    </source>
</evidence>
<dbReference type="PANTHER" id="PTHR48094">
    <property type="entry name" value="PROTEIN/NUCLEIC ACID DEGLYCASE DJ-1-RELATED"/>
    <property type="match status" value="1"/>
</dbReference>
<dbReference type="AlphaFoldDB" id="A0A015K706"/>
<comment type="catalytic activity">
    <reaction evidence="4">
        <text>methylglyoxal + H2O = (R)-lactate + H(+)</text>
        <dbReference type="Rhea" id="RHEA:27754"/>
        <dbReference type="ChEBI" id="CHEBI:15377"/>
        <dbReference type="ChEBI" id="CHEBI:15378"/>
        <dbReference type="ChEBI" id="CHEBI:16004"/>
        <dbReference type="ChEBI" id="CHEBI:17158"/>
        <dbReference type="EC" id="4.2.1.130"/>
    </reaction>
</comment>
<keyword evidence="3" id="KW-0963">Cytoplasm</keyword>
<gene>
    <name evidence="6" type="ORF">RirG_042610</name>
</gene>
<evidence type="ECO:0000259" key="5">
    <source>
        <dbReference type="Pfam" id="PF01965"/>
    </source>
</evidence>
<dbReference type="STRING" id="1432141.A0A015K706"/>
<dbReference type="CDD" id="cd03135">
    <property type="entry name" value="GATase1_DJ-1"/>
    <property type="match status" value="1"/>
</dbReference>
<comment type="caution">
    <text evidence="6">The sequence shown here is derived from an EMBL/GenBank/DDBJ whole genome shotgun (WGS) entry which is preliminary data.</text>
</comment>
<name>A0A015K706_RHIIW</name>
<feature type="domain" description="DJ-1/PfpI" evidence="5">
    <location>
        <begin position="41"/>
        <end position="201"/>
    </location>
</feature>
<dbReference type="EC" id="4.2.1.130" evidence="2"/>
<dbReference type="PANTHER" id="PTHR48094:SF12">
    <property type="entry name" value="PARKINSON DISEASE PROTEIN 7 HOMOLOG"/>
    <property type="match status" value="1"/>
</dbReference>
<sequence>MFMWVVAELINNIENQLDLGYGRASMPIPDSMIIPDKKIKLTDGSEEIETVVSVSVLRRAQIDVTVAGITLQNENYAKCNRGVKIVPDQSLSNISNFDIYDVIVIPGGLNAAKAISSNPEVQKLLASMHQAGKFVAAICAGTLAIKSANINKGGKITSHPIVKADLENEYSYQEDRVVVDNKVVTSRGPGTALLFALTIVELLLGEEKRNEVSNHMIVASIL</sequence>
<dbReference type="NCBIfam" id="TIGR01383">
    <property type="entry name" value="not_thiJ"/>
    <property type="match status" value="1"/>
</dbReference>
<dbReference type="OrthoDB" id="543156at2759"/>
<dbReference type="InterPro" id="IPR029062">
    <property type="entry name" value="Class_I_gatase-like"/>
</dbReference>
<reference evidence="6 7" key="1">
    <citation type="submission" date="2014-02" db="EMBL/GenBank/DDBJ databases">
        <title>Single nucleus genome sequencing reveals high similarity among nuclei of an endomycorrhizal fungus.</title>
        <authorList>
            <person name="Lin K."/>
            <person name="Geurts R."/>
            <person name="Zhang Z."/>
            <person name="Limpens E."/>
            <person name="Saunders D.G."/>
            <person name="Mu D."/>
            <person name="Pang E."/>
            <person name="Cao H."/>
            <person name="Cha H."/>
            <person name="Lin T."/>
            <person name="Zhou Q."/>
            <person name="Shang Y."/>
            <person name="Li Y."/>
            <person name="Ivanov S."/>
            <person name="Sharma T."/>
            <person name="Velzen R.V."/>
            <person name="Ruijter N.D."/>
            <person name="Aanen D.K."/>
            <person name="Win J."/>
            <person name="Kamoun S."/>
            <person name="Bisseling T."/>
            <person name="Huang S."/>
        </authorList>
    </citation>
    <scope>NUCLEOTIDE SEQUENCE [LARGE SCALE GENOMIC DNA]</scope>
    <source>
        <strain evidence="7">DAOM197198w</strain>
    </source>
</reference>
<evidence type="ECO:0000256" key="1">
    <source>
        <dbReference type="ARBA" id="ARBA00004496"/>
    </source>
</evidence>
<dbReference type="InterPro" id="IPR002818">
    <property type="entry name" value="DJ-1/PfpI"/>
</dbReference>
<keyword evidence="7" id="KW-1185">Reference proteome</keyword>
<dbReference type="InterPro" id="IPR006287">
    <property type="entry name" value="DJ-1"/>
</dbReference>
<dbReference type="EMBL" id="JEMT01012449">
    <property type="protein sequence ID" value="EXX75345.1"/>
    <property type="molecule type" value="Genomic_DNA"/>
</dbReference>
<dbReference type="Gene3D" id="3.40.50.880">
    <property type="match status" value="1"/>
</dbReference>
<dbReference type="GO" id="GO:0005739">
    <property type="term" value="C:mitochondrion"/>
    <property type="evidence" value="ECO:0007669"/>
    <property type="project" value="TreeGrafter"/>
</dbReference>
<evidence type="ECO:0000313" key="7">
    <source>
        <dbReference type="Proteomes" id="UP000022910"/>
    </source>
</evidence>
<dbReference type="FunFam" id="3.40.50.880:FF:000022">
    <property type="entry name" value="protein deglycase DJ-1"/>
    <property type="match status" value="1"/>
</dbReference>
<dbReference type="GO" id="GO:0005634">
    <property type="term" value="C:nucleus"/>
    <property type="evidence" value="ECO:0007669"/>
    <property type="project" value="TreeGrafter"/>
</dbReference>
<dbReference type="Proteomes" id="UP000022910">
    <property type="component" value="Unassembled WGS sequence"/>
</dbReference>
<accession>A0A015K706</accession>
<dbReference type="GO" id="GO:1903189">
    <property type="term" value="P:glyoxal metabolic process"/>
    <property type="evidence" value="ECO:0007669"/>
    <property type="project" value="TreeGrafter"/>
</dbReference>
<dbReference type="SUPFAM" id="SSF52317">
    <property type="entry name" value="Class I glutamine amidotransferase-like"/>
    <property type="match status" value="1"/>
</dbReference>
<evidence type="ECO:0000256" key="4">
    <source>
        <dbReference type="ARBA" id="ARBA00048082"/>
    </source>
</evidence>
<dbReference type="GO" id="GO:0019172">
    <property type="term" value="F:glyoxalase III activity"/>
    <property type="evidence" value="ECO:0007669"/>
    <property type="project" value="UniProtKB-EC"/>
</dbReference>
<protein>
    <recommendedName>
        <fullName evidence="2">D-lactate dehydratase</fullName>
        <ecNumber evidence="2">4.2.1.130</ecNumber>
    </recommendedName>
</protein>
<proteinExistence type="predicted"/>